<proteinExistence type="predicted"/>
<feature type="transmembrane region" description="Helical" evidence="6">
    <location>
        <begin position="12"/>
        <end position="33"/>
    </location>
</feature>
<evidence type="ECO:0000313" key="9">
    <source>
        <dbReference type="Proteomes" id="UP000488299"/>
    </source>
</evidence>
<sequence length="72" mass="7877">MVFLGGIGSSEIAIIALVVGTVLLFPIFVLVNALQATFQDSTTKLIWVLVILFLPFFGPLLYLIIGRNQRIA</sequence>
<comment type="subcellular location">
    <subcellularLocation>
        <location evidence="1">Cell membrane</location>
        <topology evidence="1">Multi-pass membrane protein</topology>
    </subcellularLocation>
</comment>
<evidence type="ECO:0000256" key="1">
    <source>
        <dbReference type="ARBA" id="ARBA00004651"/>
    </source>
</evidence>
<evidence type="ECO:0000256" key="5">
    <source>
        <dbReference type="ARBA" id="ARBA00023136"/>
    </source>
</evidence>
<evidence type="ECO:0000259" key="7">
    <source>
        <dbReference type="Pfam" id="PF13396"/>
    </source>
</evidence>
<organism evidence="8 9">
    <name type="scientific">Rudanella paleaurantiibacter</name>
    <dbReference type="NCBI Taxonomy" id="2614655"/>
    <lineage>
        <taxon>Bacteria</taxon>
        <taxon>Pseudomonadati</taxon>
        <taxon>Bacteroidota</taxon>
        <taxon>Cytophagia</taxon>
        <taxon>Cytophagales</taxon>
        <taxon>Cytophagaceae</taxon>
        <taxon>Rudanella</taxon>
    </lineage>
</organism>
<dbReference type="Pfam" id="PF13396">
    <property type="entry name" value="PLDc_N"/>
    <property type="match status" value="1"/>
</dbReference>
<evidence type="ECO:0000256" key="3">
    <source>
        <dbReference type="ARBA" id="ARBA00022692"/>
    </source>
</evidence>
<reference evidence="8 9" key="1">
    <citation type="submission" date="2019-10" db="EMBL/GenBank/DDBJ databases">
        <title>Rudanella paleaurantiibacter sp. nov., isolated from sludge.</title>
        <authorList>
            <person name="Xu S.Q."/>
        </authorList>
    </citation>
    <scope>NUCLEOTIDE SEQUENCE [LARGE SCALE GENOMIC DNA]</scope>
    <source>
        <strain evidence="8 9">HX-22-17</strain>
    </source>
</reference>
<name>A0A7J5U300_9BACT</name>
<dbReference type="Proteomes" id="UP000488299">
    <property type="component" value="Unassembled WGS sequence"/>
</dbReference>
<evidence type="ECO:0000256" key="6">
    <source>
        <dbReference type="SAM" id="Phobius"/>
    </source>
</evidence>
<evidence type="ECO:0000313" key="8">
    <source>
        <dbReference type="EMBL" id="KAB7732184.1"/>
    </source>
</evidence>
<comment type="caution">
    <text evidence="8">The sequence shown here is derived from an EMBL/GenBank/DDBJ whole genome shotgun (WGS) entry which is preliminary data.</text>
</comment>
<keyword evidence="3 6" id="KW-0812">Transmembrane</keyword>
<dbReference type="GO" id="GO:0005886">
    <property type="term" value="C:plasma membrane"/>
    <property type="evidence" value="ECO:0007669"/>
    <property type="project" value="UniProtKB-SubCell"/>
</dbReference>
<dbReference type="AlphaFoldDB" id="A0A7J5U300"/>
<feature type="transmembrane region" description="Helical" evidence="6">
    <location>
        <begin position="45"/>
        <end position="65"/>
    </location>
</feature>
<protein>
    <recommendedName>
        <fullName evidence="7">Cardiolipin synthase N-terminal domain-containing protein</fullName>
    </recommendedName>
</protein>
<evidence type="ECO:0000256" key="2">
    <source>
        <dbReference type="ARBA" id="ARBA00022475"/>
    </source>
</evidence>
<accession>A0A7J5U300</accession>
<feature type="domain" description="Cardiolipin synthase N-terminal" evidence="7">
    <location>
        <begin position="27"/>
        <end position="67"/>
    </location>
</feature>
<keyword evidence="5 6" id="KW-0472">Membrane</keyword>
<evidence type="ECO:0000256" key="4">
    <source>
        <dbReference type="ARBA" id="ARBA00022989"/>
    </source>
</evidence>
<dbReference type="RefSeq" id="WP_152123751.1">
    <property type="nucleotide sequence ID" value="NZ_WELI01000002.1"/>
</dbReference>
<gene>
    <name evidence="8" type="ORF">F5984_08240</name>
</gene>
<dbReference type="EMBL" id="WELI01000002">
    <property type="protein sequence ID" value="KAB7732184.1"/>
    <property type="molecule type" value="Genomic_DNA"/>
</dbReference>
<dbReference type="InterPro" id="IPR027379">
    <property type="entry name" value="CLS_N"/>
</dbReference>
<keyword evidence="2" id="KW-1003">Cell membrane</keyword>
<keyword evidence="9" id="KW-1185">Reference proteome</keyword>
<keyword evidence="4 6" id="KW-1133">Transmembrane helix</keyword>